<evidence type="ECO:0000259" key="4">
    <source>
        <dbReference type="PROSITE" id="PS50887"/>
    </source>
</evidence>
<dbReference type="CDD" id="cd01949">
    <property type="entry name" value="GGDEF"/>
    <property type="match status" value="1"/>
</dbReference>
<dbReference type="PANTHER" id="PTHR46663">
    <property type="entry name" value="DIGUANYLATE CYCLASE DGCT-RELATED"/>
    <property type="match status" value="1"/>
</dbReference>
<dbReference type="Gene3D" id="1.25.40.10">
    <property type="entry name" value="Tetratricopeptide repeat domain"/>
    <property type="match status" value="2"/>
</dbReference>
<feature type="domain" description="GGDEF" evidence="4">
    <location>
        <begin position="526"/>
        <end position="664"/>
    </location>
</feature>
<feature type="chain" id="PRO_5047378073" evidence="3">
    <location>
        <begin position="35"/>
        <end position="746"/>
    </location>
</feature>
<feature type="compositionally biased region" description="Low complexity" evidence="1">
    <location>
        <begin position="701"/>
        <end position="746"/>
    </location>
</feature>
<dbReference type="RefSeq" id="WP_341411534.1">
    <property type="nucleotide sequence ID" value="NZ_JBBUTH010000008.1"/>
</dbReference>
<dbReference type="InterPro" id="IPR029787">
    <property type="entry name" value="Nucleotide_cyclase"/>
</dbReference>
<dbReference type="PROSITE" id="PS51257">
    <property type="entry name" value="PROKAR_LIPOPROTEIN"/>
    <property type="match status" value="1"/>
</dbReference>
<dbReference type="InterPro" id="IPR011990">
    <property type="entry name" value="TPR-like_helical_dom_sf"/>
</dbReference>
<dbReference type="PANTHER" id="PTHR46663:SF4">
    <property type="entry name" value="DIGUANYLATE CYCLASE DGCT-RELATED"/>
    <property type="match status" value="1"/>
</dbReference>
<dbReference type="Pfam" id="PF00990">
    <property type="entry name" value="GGDEF"/>
    <property type="match status" value="1"/>
</dbReference>
<dbReference type="SMART" id="SM00028">
    <property type="entry name" value="TPR"/>
    <property type="match status" value="5"/>
</dbReference>
<dbReference type="PROSITE" id="PS50887">
    <property type="entry name" value="GGDEF"/>
    <property type="match status" value="1"/>
</dbReference>
<keyword evidence="2" id="KW-0812">Transmembrane</keyword>
<feature type="transmembrane region" description="Helical" evidence="2">
    <location>
        <begin position="456"/>
        <end position="475"/>
    </location>
</feature>
<evidence type="ECO:0000313" key="5">
    <source>
        <dbReference type="EMBL" id="MEK8051837.1"/>
    </source>
</evidence>
<accession>A0ABU9CJ10</accession>
<dbReference type="EMBL" id="JBBUTH010000008">
    <property type="protein sequence ID" value="MEK8051837.1"/>
    <property type="molecule type" value="Genomic_DNA"/>
</dbReference>
<dbReference type="NCBIfam" id="TIGR00254">
    <property type="entry name" value="GGDEF"/>
    <property type="match status" value="1"/>
</dbReference>
<evidence type="ECO:0000256" key="2">
    <source>
        <dbReference type="SAM" id="Phobius"/>
    </source>
</evidence>
<evidence type="ECO:0000256" key="3">
    <source>
        <dbReference type="SAM" id="SignalP"/>
    </source>
</evidence>
<evidence type="ECO:0000256" key="1">
    <source>
        <dbReference type="SAM" id="MobiDB-lite"/>
    </source>
</evidence>
<reference evidence="5 6" key="1">
    <citation type="submission" date="2024-04" db="EMBL/GenBank/DDBJ databases">
        <title>Novel species of the genus Ideonella isolated from streams.</title>
        <authorList>
            <person name="Lu H."/>
        </authorList>
    </citation>
    <scope>NUCLEOTIDE SEQUENCE [LARGE SCALE GENOMIC DNA]</scope>
    <source>
        <strain evidence="5 6">DXS22W</strain>
    </source>
</reference>
<dbReference type="SMART" id="SM00267">
    <property type="entry name" value="GGDEF"/>
    <property type="match status" value="1"/>
</dbReference>
<organism evidence="5 6">
    <name type="scientific">Pseudaquabacterium inlustre</name>
    <dbReference type="NCBI Taxonomy" id="2984192"/>
    <lineage>
        <taxon>Bacteria</taxon>
        <taxon>Pseudomonadati</taxon>
        <taxon>Pseudomonadota</taxon>
        <taxon>Betaproteobacteria</taxon>
        <taxon>Burkholderiales</taxon>
        <taxon>Sphaerotilaceae</taxon>
        <taxon>Pseudaquabacterium</taxon>
    </lineage>
</organism>
<feature type="signal peptide" evidence="3">
    <location>
        <begin position="1"/>
        <end position="34"/>
    </location>
</feature>
<dbReference type="InterPro" id="IPR019734">
    <property type="entry name" value="TPR_rpt"/>
</dbReference>
<dbReference type="SUPFAM" id="SSF55073">
    <property type="entry name" value="Nucleotide cyclase"/>
    <property type="match status" value="1"/>
</dbReference>
<protein>
    <submittedName>
        <fullName evidence="5">Tetratricopeptide repeat-containing diguanylate cyclase</fullName>
    </submittedName>
</protein>
<keyword evidence="2" id="KW-0472">Membrane</keyword>
<keyword evidence="2" id="KW-1133">Transmembrane helix</keyword>
<proteinExistence type="predicted"/>
<name>A0ABU9CJ10_9BURK</name>
<dbReference type="Proteomes" id="UP001365405">
    <property type="component" value="Unassembled WGS sequence"/>
</dbReference>
<evidence type="ECO:0000313" key="6">
    <source>
        <dbReference type="Proteomes" id="UP001365405"/>
    </source>
</evidence>
<dbReference type="Gene3D" id="3.30.70.270">
    <property type="match status" value="1"/>
</dbReference>
<sequence length="746" mass="78746">MPARIPRHPHWLRAAVLPVWLAGCLGGAVAGAHAAAPTTTPTATAPATAASAPATRALRPVADDARLEALDTQARAQPLVAADAAATLAERLRDDDPVRLQALGLRAALLAGHNQLAAAERSVQAVQRLAAQPLGAAVTGWARAMLEARRGPVFRAERLLDEAIARLPDDAPATLRLRMLASLARLNEDSGRLDDALRLRQQAVTVADAQGVAWRRSEARASLAFTLLQAQQLDAARTQHRQAMALAGDDALALAHAWNIAAFLHDVGNDPVAELRAMNETIAQARRGGSRTMEVLGLANLSDHYLKRGQYAVALAQAREALPLARALGDANSESVALANIGLALVSLHRLDEGLAHLAQAMAVEERAGAEGALALLVQEQGTYLERAGYLREAFASYQRLRPLADALDRRTQQDAMVELQERFEAEHRQRELALLQREGQLRETQLNNQALQQRVWIAAAAGGALLLAVAALLLRRLRRQGLRLVAGNAALLHQSERDPLTGLANRRHLQRRMAPAAGNGHAPALDGALLLIDLDHFKQVNDRHGHAAGDAVLVAVAQRLQQALRQDDLLLRWGGEEFLVLASARDAAALDALALRLLEAIGLTPVALPDGTRLRVTASLGHAGFPLQPTGLAPGWEPALGLVDAALYLAKAHGRNRACGVRQIAAAEIDTLRRIASQLEQAQVDGLVTLTHLPGPLDPASGGASETGRTAAAGAGPDPAPRVPGATPATPAPASAAPSSAKAPA</sequence>
<dbReference type="InterPro" id="IPR000160">
    <property type="entry name" value="GGDEF_dom"/>
</dbReference>
<gene>
    <name evidence="5" type="ORF">AACH10_16415</name>
</gene>
<dbReference type="InterPro" id="IPR043128">
    <property type="entry name" value="Rev_trsase/Diguanyl_cyclase"/>
</dbReference>
<keyword evidence="3" id="KW-0732">Signal</keyword>
<comment type="caution">
    <text evidence="5">The sequence shown here is derived from an EMBL/GenBank/DDBJ whole genome shotgun (WGS) entry which is preliminary data.</text>
</comment>
<dbReference type="SUPFAM" id="SSF48452">
    <property type="entry name" value="TPR-like"/>
    <property type="match status" value="1"/>
</dbReference>
<keyword evidence="6" id="KW-1185">Reference proteome</keyword>
<dbReference type="InterPro" id="IPR052163">
    <property type="entry name" value="DGC-Regulatory_Protein"/>
</dbReference>
<feature type="region of interest" description="Disordered" evidence="1">
    <location>
        <begin position="696"/>
        <end position="746"/>
    </location>
</feature>